<evidence type="ECO:0000313" key="3">
    <source>
        <dbReference type="Proteomes" id="UP000422764"/>
    </source>
</evidence>
<keyword evidence="1" id="KW-0812">Transmembrane</keyword>
<dbReference type="EMBL" id="CP046522">
    <property type="protein sequence ID" value="QGU94045.1"/>
    <property type="molecule type" value="Genomic_DNA"/>
</dbReference>
<keyword evidence="1" id="KW-1133">Transmembrane helix</keyword>
<keyword evidence="3" id="KW-1185">Reference proteome</keyword>
<protein>
    <submittedName>
        <fullName evidence="2">Uncharacterized protein</fullName>
    </submittedName>
</protein>
<keyword evidence="1" id="KW-0472">Membrane</keyword>
<accession>A0A6I6F8H8</accession>
<gene>
    <name evidence="2" type="ORF">GOM49_01850</name>
</gene>
<dbReference type="Proteomes" id="UP000422764">
    <property type="component" value="Chromosome"/>
</dbReference>
<sequence>MKDVIPLKNPKIDFLSIILSTAGFGLMLYGFSNIGNKGWGDIIVITNIFAGTLISALPNKLLVHASAVINMFKQVAGFLGSAVEKTVAV</sequence>
<name>A0A6I6F8H8_9CLOT</name>
<evidence type="ECO:0000313" key="2">
    <source>
        <dbReference type="EMBL" id="QGU94045.1"/>
    </source>
</evidence>
<organism evidence="2 3">
    <name type="scientific">Clostridium bovifaecis</name>
    <dbReference type="NCBI Taxonomy" id="2184719"/>
    <lineage>
        <taxon>Bacteria</taxon>
        <taxon>Bacillati</taxon>
        <taxon>Bacillota</taxon>
        <taxon>Clostridia</taxon>
        <taxon>Eubacteriales</taxon>
        <taxon>Clostridiaceae</taxon>
        <taxon>Clostridium</taxon>
    </lineage>
</organism>
<proteinExistence type="predicted"/>
<dbReference type="AlphaFoldDB" id="A0A6I6F8H8"/>
<feature type="transmembrane region" description="Helical" evidence="1">
    <location>
        <begin position="12"/>
        <end position="32"/>
    </location>
</feature>
<evidence type="ECO:0000256" key="1">
    <source>
        <dbReference type="SAM" id="Phobius"/>
    </source>
</evidence>
<feature type="transmembrane region" description="Helical" evidence="1">
    <location>
        <begin position="38"/>
        <end position="57"/>
    </location>
</feature>
<reference evidence="2 3" key="1">
    <citation type="submission" date="2019-12" db="EMBL/GenBank/DDBJ databases">
        <title>Genome sequenceing of Clostridium bovifaecis.</title>
        <authorList>
            <person name="Yao Y."/>
        </authorList>
    </citation>
    <scope>NUCLEOTIDE SEQUENCE [LARGE SCALE GENOMIC DNA]</scope>
    <source>
        <strain evidence="2 3">BXX</strain>
    </source>
</reference>